<dbReference type="SMART" id="SM00382">
    <property type="entry name" value="AAA"/>
    <property type="match status" value="2"/>
</dbReference>
<dbReference type="SUPFAM" id="SSF52540">
    <property type="entry name" value="P-loop containing nucleoside triphosphate hydrolases"/>
    <property type="match status" value="2"/>
</dbReference>
<proteinExistence type="predicted"/>
<keyword evidence="5" id="KW-1185">Reference proteome</keyword>
<feature type="domain" description="ABC transporter" evidence="3">
    <location>
        <begin position="293"/>
        <end position="513"/>
    </location>
</feature>
<dbReference type="OrthoDB" id="9789994at2"/>
<evidence type="ECO:0000313" key="4">
    <source>
        <dbReference type="EMBL" id="SKB57685.1"/>
    </source>
</evidence>
<dbReference type="PROSITE" id="PS50893">
    <property type="entry name" value="ABC_TRANSPORTER_2"/>
    <property type="match status" value="2"/>
</dbReference>
<name>A0A1T5CDW4_9SPHI</name>
<evidence type="ECO:0000313" key="5">
    <source>
        <dbReference type="Proteomes" id="UP000190541"/>
    </source>
</evidence>
<dbReference type="InterPro" id="IPR003593">
    <property type="entry name" value="AAA+_ATPase"/>
</dbReference>
<dbReference type="Pfam" id="PF00005">
    <property type="entry name" value="ABC_tran"/>
    <property type="match status" value="2"/>
</dbReference>
<dbReference type="Gene3D" id="3.40.50.300">
    <property type="entry name" value="P-loop containing nucleotide triphosphate hydrolases"/>
    <property type="match status" value="2"/>
</dbReference>
<sequence length="513" mass="57146">MSSMATAPPFTLLEMTGATLVRNGAIVLQHAGFCVQHGQQWAIIGEPETAKNYLLQALAGKVVINQGAVHHFHASSYLQAGEGNGGYRTHHDLVAYVPFHHHFRSKSNTQNFYYQQRFNSADADDAATVRELLSKTRPKHNDIRWTTDDAITLFGLDKLADKALIKLSNGETRRLMLATALVKNPNILLLDHPLVGLDVEARSRFEGILQAIIQSGIHVIMATTPQEIPRCMTHVAVIENDTIAIQGPVDQIYLNKYRQLATPGNVALPDAMRGTIRTLFEQRTTPAIGSPIISMNDVSVRYGDKLILDGINWRVEQGEAWSLKGHNGAGKSTLLSLINGDNPQAYSNDIILFGRKRGTGESIWDIKKQIGYVSPELHQYFPKNHTVLQVVLSGYFDTVGLFRKVAPAQREAAVRWLQLFGLSDAIQQRLALLSPDKQRLCLLARAIIKNPNLLILDEPCQGLSPQHRDFFKALMDEIHAVSGTTIIYVSHYEEDIPSCVTKYIRLEQGRIKL</sequence>
<gene>
    <name evidence="4" type="ORF">SAMN05660226_02133</name>
</gene>
<accession>A0A1T5CDW4</accession>
<dbReference type="GO" id="GO:0016887">
    <property type="term" value="F:ATP hydrolysis activity"/>
    <property type="evidence" value="ECO:0007669"/>
    <property type="project" value="InterPro"/>
</dbReference>
<evidence type="ECO:0000256" key="1">
    <source>
        <dbReference type="ARBA" id="ARBA00022741"/>
    </source>
</evidence>
<dbReference type="InterPro" id="IPR050334">
    <property type="entry name" value="Molybdenum_import_ModC"/>
</dbReference>
<dbReference type="InterPro" id="IPR003439">
    <property type="entry name" value="ABC_transporter-like_ATP-bd"/>
</dbReference>
<dbReference type="Proteomes" id="UP000190541">
    <property type="component" value="Unassembled WGS sequence"/>
</dbReference>
<dbReference type="InterPro" id="IPR027417">
    <property type="entry name" value="P-loop_NTPase"/>
</dbReference>
<evidence type="ECO:0000256" key="2">
    <source>
        <dbReference type="ARBA" id="ARBA00022840"/>
    </source>
</evidence>
<dbReference type="AlphaFoldDB" id="A0A1T5CDW4"/>
<dbReference type="PANTHER" id="PTHR43514:SF4">
    <property type="entry name" value="ABC TRANSPORTER I FAMILY MEMBER 10"/>
    <property type="match status" value="1"/>
</dbReference>
<dbReference type="STRING" id="623280.SAMN05660226_02133"/>
<organism evidence="4 5">
    <name type="scientific">Parapedobacter luteus</name>
    <dbReference type="NCBI Taxonomy" id="623280"/>
    <lineage>
        <taxon>Bacteria</taxon>
        <taxon>Pseudomonadati</taxon>
        <taxon>Bacteroidota</taxon>
        <taxon>Sphingobacteriia</taxon>
        <taxon>Sphingobacteriales</taxon>
        <taxon>Sphingobacteriaceae</taxon>
        <taxon>Parapedobacter</taxon>
    </lineage>
</organism>
<dbReference type="GO" id="GO:0005524">
    <property type="term" value="F:ATP binding"/>
    <property type="evidence" value="ECO:0007669"/>
    <property type="project" value="UniProtKB-KW"/>
</dbReference>
<reference evidence="4 5" key="1">
    <citation type="submission" date="2017-02" db="EMBL/GenBank/DDBJ databases">
        <authorList>
            <person name="Peterson S.W."/>
        </authorList>
    </citation>
    <scope>NUCLEOTIDE SEQUENCE [LARGE SCALE GENOMIC DNA]</scope>
    <source>
        <strain evidence="4 5">DSM 22899</strain>
    </source>
</reference>
<keyword evidence="2 4" id="KW-0067">ATP-binding</keyword>
<dbReference type="EMBL" id="FUYS01000004">
    <property type="protein sequence ID" value="SKB57685.1"/>
    <property type="molecule type" value="Genomic_DNA"/>
</dbReference>
<keyword evidence="1" id="KW-0547">Nucleotide-binding</keyword>
<evidence type="ECO:0000259" key="3">
    <source>
        <dbReference type="PROSITE" id="PS50893"/>
    </source>
</evidence>
<protein>
    <submittedName>
        <fullName evidence="4">Molybdate transport system ATP-binding protein</fullName>
    </submittedName>
</protein>
<feature type="domain" description="ABC transporter" evidence="3">
    <location>
        <begin position="13"/>
        <end position="265"/>
    </location>
</feature>
<dbReference type="PANTHER" id="PTHR43514">
    <property type="entry name" value="ABC TRANSPORTER I FAMILY MEMBER 10"/>
    <property type="match status" value="1"/>
</dbReference>